<feature type="transmembrane region" description="Helical" evidence="5">
    <location>
        <begin position="51"/>
        <end position="68"/>
    </location>
</feature>
<dbReference type="InterPro" id="IPR014743">
    <property type="entry name" value="Cl-channel_core"/>
</dbReference>
<dbReference type="RefSeq" id="WP_221007644.1">
    <property type="nucleotide sequence ID" value="NZ_CP081150.1"/>
</dbReference>
<protein>
    <submittedName>
        <fullName evidence="6">Voltage-gated chloride channel family protein</fullName>
    </submittedName>
</protein>
<dbReference type="Pfam" id="PF00654">
    <property type="entry name" value="Voltage_CLC"/>
    <property type="match status" value="1"/>
</dbReference>
<dbReference type="CDD" id="cd03682">
    <property type="entry name" value="ClC_sycA_like"/>
    <property type="match status" value="1"/>
</dbReference>
<keyword evidence="4 5" id="KW-0472">Membrane</keyword>
<dbReference type="SUPFAM" id="SSF81340">
    <property type="entry name" value="Clc chloride channel"/>
    <property type="match status" value="1"/>
</dbReference>
<evidence type="ECO:0000256" key="3">
    <source>
        <dbReference type="ARBA" id="ARBA00022989"/>
    </source>
</evidence>
<keyword evidence="2 5" id="KW-0812">Transmembrane</keyword>
<feature type="transmembrane region" description="Helical" evidence="5">
    <location>
        <begin position="144"/>
        <end position="169"/>
    </location>
</feature>
<feature type="transmembrane region" description="Helical" evidence="5">
    <location>
        <begin position="372"/>
        <end position="396"/>
    </location>
</feature>
<keyword evidence="7" id="KW-1185">Reference proteome</keyword>
<reference evidence="6 7" key="1">
    <citation type="submission" date="2021-08" db="EMBL/GenBank/DDBJ databases">
        <title>complete genome sequencing of Deefgea sp. D25.</title>
        <authorList>
            <person name="Bae J.-W."/>
            <person name="Gim D.-H."/>
        </authorList>
    </citation>
    <scope>NUCLEOTIDE SEQUENCE [LARGE SCALE GENOMIC DNA]</scope>
    <source>
        <strain evidence="6 7">D25</strain>
    </source>
</reference>
<proteinExistence type="predicted"/>
<feature type="transmembrane region" description="Helical" evidence="5">
    <location>
        <begin position="12"/>
        <end position="39"/>
    </location>
</feature>
<dbReference type="EMBL" id="CP081150">
    <property type="protein sequence ID" value="QZA79125.1"/>
    <property type="molecule type" value="Genomic_DNA"/>
</dbReference>
<dbReference type="PANTHER" id="PTHR43427">
    <property type="entry name" value="CHLORIDE CHANNEL PROTEIN CLC-E"/>
    <property type="match status" value="1"/>
</dbReference>
<dbReference type="PRINTS" id="PR00762">
    <property type="entry name" value="CLCHANNEL"/>
</dbReference>
<dbReference type="InterPro" id="IPR050368">
    <property type="entry name" value="ClC-type_chloride_channel"/>
</dbReference>
<name>A0ABX8ZD90_9NEIS</name>
<feature type="transmembrane region" description="Helical" evidence="5">
    <location>
        <begin position="214"/>
        <end position="237"/>
    </location>
</feature>
<keyword evidence="3 5" id="KW-1133">Transmembrane helix</keyword>
<organism evidence="6 7">
    <name type="scientific">Deefgea tanakiae</name>
    <dbReference type="NCBI Taxonomy" id="2865840"/>
    <lineage>
        <taxon>Bacteria</taxon>
        <taxon>Pseudomonadati</taxon>
        <taxon>Pseudomonadota</taxon>
        <taxon>Betaproteobacteria</taxon>
        <taxon>Neisseriales</taxon>
        <taxon>Chitinibacteraceae</taxon>
        <taxon>Deefgea</taxon>
    </lineage>
</organism>
<sequence>MSGFSFYRQTFLDLAIWLPLAVLIGMLGGLASAVLLVSLDWATVTRVANPSLIWFLPFAGFGVGWLYHRFGRGIESGSNLLIDEVHNPKAVIPLRMAPLVLAGTVLSHLFGASVGREGTAVQMSGTLADRVALLTRRGPEGRRAILMAGMSAGFAGVFGTPLAGAVFGLEVLALGKMRNNALFPCLIASLTSDWVVRALGVHHTHYVISSIPTVTLKGIVAVLVAGIVFGLVGKFFAETTHWFAHQFKKISYPPLRPFVGGLVLSILVYTTGAYRYIGLGVPSIIESFSQPLSLFDAPLKFLFTTFSLGAGFKGGEVTPLFYIGSTLGNALAPILDMPYPLLAGLGFVAVFAGAANTPLACTFMAVELFGAAIAPYALLACVVAYLFSGHSSIYIAQRLGSGKGRLISDEESATRLSDMK</sequence>
<dbReference type="Proteomes" id="UP000825679">
    <property type="component" value="Chromosome"/>
</dbReference>
<evidence type="ECO:0000313" key="6">
    <source>
        <dbReference type="EMBL" id="QZA79125.1"/>
    </source>
</evidence>
<feature type="transmembrane region" description="Helical" evidence="5">
    <location>
        <begin position="257"/>
        <end position="277"/>
    </location>
</feature>
<feature type="transmembrane region" description="Helical" evidence="5">
    <location>
        <begin position="341"/>
        <end position="366"/>
    </location>
</feature>
<accession>A0ABX8ZD90</accession>
<evidence type="ECO:0000313" key="7">
    <source>
        <dbReference type="Proteomes" id="UP000825679"/>
    </source>
</evidence>
<evidence type="ECO:0000256" key="5">
    <source>
        <dbReference type="SAM" id="Phobius"/>
    </source>
</evidence>
<evidence type="ECO:0000256" key="1">
    <source>
        <dbReference type="ARBA" id="ARBA00004141"/>
    </source>
</evidence>
<evidence type="ECO:0000256" key="2">
    <source>
        <dbReference type="ARBA" id="ARBA00022692"/>
    </source>
</evidence>
<dbReference type="Gene3D" id="1.10.3080.10">
    <property type="entry name" value="Clc chloride channel"/>
    <property type="match status" value="1"/>
</dbReference>
<gene>
    <name evidence="6" type="ORF">K4H28_06940</name>
</gene>
<dbReference type="PANTHER" id="PTHR43427:SF12">
    <property type="entry name" value="CHLORIDE TRANSPORTER"/>
    <property type="match status" value="1"/>
</dbReference>
<dbReference type="InterPro" id="IPR001807">
    <property type="entry name" value="ClC"/>
</dbReference>
<comment type="subcellular location">
    <subcellularLocation>
        <location evidence="1">Membrane</location>
        <topology evidence="1">Multi-pass membrane protein</topology>
    </subcellularLocation>
</comment>
<evidence type="ECO:0000256" key="4">
    <source>
        <dbReference type="ARBA" id="ARBA00023136"/>
    </source>
</evidence>